<protein>
    <submittedName>
        <fullName evidence="1">Uncharacterized protein</fullName>
    </submittedName>
</protein>
<reference evidence="1 2" key="1">
    <citation type="submission" date="2016-01" db="EMBL/GenBank/DDBJ databases">
        <title>Draft Genome Sequences of Seven Thermophilic Sporeformers Isolated from Foods.</title>
        <authorList>
            <person name="Berendsen E.M."/>
            <person name="Wells-Bennik M.H."/>
            <person name="Krawcyk A.O."/>
            <person name="De Jong A."/>
            <person name="Holsappel S."/>
            <person name="Eijlander R.T."/>
            <person name="Kuipers O.P."/>
        </authorList>
    </citation>
    <scope>NUCLEOTIDE SEQUENCE [LARGE SCALE GENOMIC DNA]</scope>
    <source>
        <strain evidence="1 2">B4135</strain>
    </source>
</reference>
<dbReference type="AlphaFoldDB" id="A0A150MA11"/>
<sequence>MRYKYDSAFLTLEAQGFIERREDGTSTPYFATVRGRQLVALLKLEESERKDVGVND</sequence>
<dbReference type="EMBL" id="LQYT01000020">
    <property type="protein sequence ID" value="KYD21390.1"/>
    <property type="molecule type" value="Genomic_DNA"/>
</dbReference>
<accession>A0A150MA11</accession>
<proteinExistence type="predicted"/>
<organism evidence="1 2">
    <name type="scientific">Caldibacillus debilis</name>
    <dbReference type="NCBI Taxonomy" id="301148"/>
    <lineage>
        <taxon>Bacteria</taxon>
        <taxon>Bacillati</taxon>
        <taxon>Bacillota</taxon>
        <taxon>Bacilli</taxon>
        <taxon>Bacillales</taxon>
        <taxon>Bacillaceae</taxon>
        <taxon>Caldibacillus</taxon>
    </lineage>
</organism>
<dbReference type="Proteomes" id="UP000075683">
    <property type="component" value="Unassembled WGS sequence"/>
</dbReference>
<comment type="caution">
    <text evidence="1">The sequence shown here is derived from an EMBL/GenBank/DDBJ whole genome shotgun (WGS) entry which is preliminary data.</text>
</comment>
<name>A0A150MA11_9BACI</name>
<gene>
    <name evidence="1" type="ORF">B4135_1670</name>
</gene>
<evidence type="ECO:0000313" key="2">
    <source>
        <dbReference type="Proteomes" id="UP000075683"/>
    </source>
</evidence>
<evidence type="ECO:0000313" key="1">
    <source>
        <dbReference type="EMBL" id="KYD21390.1"/>
    </source>
</evidence>